<comment type="caution">
    <text evidence="1">The sequence shown here is derived from an EMBL/GenBank/DDBJ whole genome shotgun (WGS) entry which is preliminary data.</text>
</comment>
<evidence type="ECO:0000313" key="1">
    <source>
        <dbReference type="EMBL" id="MEX1664497.1"/>
    </source>
</evidence>
<dbReference type="Proteomes" id="UP001557484">
    <property type="component" value="Unassembled WGS sequence"/>
</dbReference>
<name>A0ABV3TTL3_9GAMM</name>
<dbReference type="EMBL" id="JBFRYB010000001">
    <property type="protein sequence ID" value="MEX1664497.1"/>
    <property type="molecule type" value="Genomic_DNA"/>
</dbReference>
<gene>
    <name evidence="1" type="ORF">AB4875_03295</name>
</gene>
<sequence length="165" mass="18656">MMNKIERSPFNSSLESGVRSVIILHSLFPNSVDLHRLVDFDYLTVHSGDVNGPESLHAPLPMRAGELLVRREIVEKGLLLMMSRGLLTRIATDTGIEYMASDKSYSFVSNLASPYLVKLIERADWVAENFGEKSEVEIKVMVKGFFDHWTSQFQPVNARSGEMHE</sequence>
<accession>A0ABV3TTL3</accession>
<reference evidence="1 2" key="1">
    <citation type="journal article" date="2011" name="Int. J. Syst. Evol. Microbiol.">
        <title>Zhongshania antarctica gen. nov., sp. nov. and Zhongshania guokunii sp. nov., gammaproteobacteria respectively isolated from coastal attached (fast) ice and surface seawater of the Antarctic.</title>
        <authorList>
            <person name="Li H.J."/>
            <person name="Zhang X.Y."/>
            <person name="Chen C.X."/>
            <person name="Zhang Y.J."/>
            <person name="Gao Z.M."/>
            <person name="Yu Y."/>
            <person name="Chen X.L."/>
            <person name="Chen B."/>
            <person name="Zhang Y.Z."/>
        </authorList>
    </citation>
    <scope>NUCLEOTIDE SEQUENCE [LARGE SCALE GENOMIC DNA]</scope>
    <source>
        <strain evidence="1 2">R06B22</strain>
    </source>
</reference>
<dbReference type="InterPro" id="IPR046904">
    <property type="entry name" value="ABC-3C_MC2"/>
</dbReference>
<dbReference type="RefSeq" id="WP_368374618.1">
    <property type="nucleotide sequence ID" value="NZ_JBFRYB010000001.1"/>
</dbReference>
<protein>
    <submittedName>
        <fullName evidence="1">ABC-three component system middle component 2</fullName>
    </submittedName>
</protein>
<dbReference type="Pfam" id="PF20288">
    <property type="entry name" value="MC2"/>
    <property type="match status" value="1"/>
</dbReference>
<proteinExistence type="predicted"/>
<keyword evidence="2" id="KW-1185">Reference proteome</keyword>
<organism evidence="1 2">
    <name type="scientific">Zhongshania arctica</name>
    <dbReference type="NCBI Taxonomy" id="3238302"/>
    <lineage>
        <taxon>Bacteria</taxon>
        <taxon>Pseudomonadati</taxon>
        <taxon>Pseudomonadota</taxon>
        <taxon>Gammaproteobacteria</taxon>
        <taxon>Cellvibrionales</taxon>
        <taxon>Spongiibacteraceae</taxon>
        <taxon>Zhongshania</taxon>
    </lineage>
</organism>
<evidence type="ECO:0000313" key="2">
    <source>
        <dbReference type="Proteomes" id="UP001557484"/>
    </source>
</evidence>